<accession>A0ABW1WNP3</accession>
<evidence type="ECO:0000256" key="3">
    <source>
        <dbReference type="PROSITE-ProRule" id="PRU00284"/>
    </source>
</evidence>
<feature type="domain" description="Methyl-accepting transducer" evidence="5">
    <location>
        <begin position="116"/>
        <end position="283"/>
    </location>
</feature>
<dbReference type="EMBL" id="JBHSTT010000032">
    <property type="protein sequence ID" value="MFC6389730.1"/>
    <property type="molecule type" value="Genomic_DNA"/>
</dbReference>
<organism evidence="6 7">
    <name type="scientific">Methylorubrum zatmanii</name>
    <dbReference type="NCBI Taxonomy" id="29429"/>
    <lineage>
        <taxon>Bacteria</taxon>
        <taxon>Pseudomonadati</taxon>
        <taxon>Pseudomonadota</taxon>
        <taxon>Alphaproteobacteria</taxon>
        <taxon>Hyphomicrobiales</taxon>
        <taxon>Methylobacteriaceae</taxon>
        <taxon>Methylorubrum</taxon>
    </lineage>
</organism>
<dbReference type="Gene3D" id="1.10.287.950">
    <property type="entry name" value="Methyl-accepting chemotaxis protein"/>
    <property type="match status" value="1"/>
</dbReference>
<protein>
    <submittedName>
        <fullName evidence="6">Methyl-accepting chemotaxis protein</fullName>
    </submittedName>
</protein>
<comment type="similarity">
    <text evidence="2">Belongs to the methyl-accepting chemotaxis (MCP) protein family.</text>
</comment>
<feature type="region of interest" description="Disordered" evidence="4">
    <location>
        <begin position="1"/>
        <end position="30"/>
    </location>
</feature>
<name>A0ABW1WNP3_9HYPH</name>
<proteinExistence type="inferred from homology"/>
<dbReference type="PANTHER" id="PTHR32089">
    <property type="entry name" value="METHYL-ACCEPTING CHEMOTAXIS PROTEIN MCPB"/>
    <property type="match status" value="1"/>
</dbReference>
<dbReference type="Proteomes" id="UP001596237">
    <property type="component" value="Unassembled WGS sequence"/>
</dbReference>
<gene>
    <name evidence="6" type="ORF">ACFQDP_10325</name>
</gene>
<dbReference type="SMART" id="SM00283">
    <property type="entry name" value="MA"/>
    <property type="match status" value="1"/>
</dbReference>
<comment type="caution">
    <text evidence="6">The sequence shown here is derived from an EMBL/GenBank/DDBJ whole genome shotgun (WGS) entry which is preliminary data.</text>
</comment>
<evidence type="ECO:0000256" key="4">
    <source>
        <dbReference type="SAM" id="MobiDB-lite"/>
    </source>
</evidence>
<dbReference type="Pfam" id="PF00015">
    <property type="entry name" value="MCPsignal"/>
    <property type="match status" value="1"/>
</dbReference>
<evidence type="ECO:0000259" key="5">
    <source>
        <dbReference type="PROSITE" id="PS50111"/>
    </source>
</evidence>
<evidence type="ECO:0000256" key="2">
    <source>
        <dbReference type="ARBA" id="ARBA00029447"/>
    </source>
</evidence>
<evidence type="ECO:0000256" key="1">
    <source>
        <dbReference type="ARBA" id="ARBA00023224"/>
    </source>
</evidence>
<dbReference type="InterPro" id="IPR004090">
    <property type="entry name" value="Chemotax_Me-accpt_rcpt"/>
</dbReference>
<dbReference type="RefSeq" id="WP_192285223.1">
    <property type="nucleotide sequence ID" value="NZ_JBHSTT010000032.1"/>
</dbReference>
<keyword evidence="7" id="KW-1185">Reference proteome</keyword>
<dbReference type="PRINTS" id="PR00260">
    <property type="entry name" value="CHEMTRNSDUCR"/>
</dbReference>
<evidence type="ECO:0000313" key="7">
    <source>
        <dbReference type="Proteomes" id="UP001596237"/>
    </source>
</evidence>
<sequence>MSFQAGHDAARPGPEHWGRPGGPLPSGTRPDAAELLQAWLGLSAQQRAALDALIGEVGIVSADVEVSVHGLSDRFQRIAATTRDQSEIVGGLVSSIQAVQIDGRTLHLADVAAGLGETLRALIDKINAMSSSGGTMVRTLDGVLTTLTSVEGSVAEVEKINRQTNLLALNAKIEAARAGDAGRAFAVVADEVRALAASINTLSGVIRGQIASIATGLRASHALVHDIAAIDMSEESRNAEARVGMAMQALVEQSSRFAGVLQQTAETTQAVTDDVSAAIVAMQFQDLAKQRLQNLEIVLRAAGTQLHQLEERTTAETGPADADSRDAAWVEAMIARCTLGEVRDRLSLALTGRGPAKPPEQDRDDPLAGIDLF</sequence>
<keyword evidence="1 3" id="KW-0807">Transducer</keyword>
<dbReference type="PROSITE" id="PS50111">
    <property type="entry name" value="CHEMOTAXIS_TRANSDUC_2"/>
    <property type="match status" value="1"/>
</dbReference>
<evidence type="ECO:0000313" key="6">
    <source>
        <dbReference type="EMBL" id="MFC6389730.1"/>
    </source>
</evidence>
<dbReference type="PANTHER" id="PTHR32089:SF112">
    <property type="entry name" value="LYSOZYME-LIKE PROTEIN-RELATED"/>
    <property type="match status" value="1"/>
</dbReference>
<feature type="region of interest" description="Disordered" evidence="4">
    <location>
        <begin position="350"/>
        <end position="373"/>
    </location>
</feature>
<dbReference type="SUPFAM" id="SSF58104">
    <property type="entry name" value="Methyl-accepting chemotaxis protein (MCP) signaling domain"/>
    <property type="match status" value="1"/>
</dbReference>
<dbReference type="InterPro" id="IPR004089">
    <property type="entry name" value="MCPsignal_dom"/>
</dbReference>
<reference evidence="7" key="1">
    <citation type="journal article" date="2019" name="Int. J. Syst. Evol. Microbiol.">
        <title>The Global Catalogue of Microorganisms (GCM) 10K type strain sequencing project: providing services to taxonomists for standard genome sequencing and annotation.</title>
        <authorList>
            <consortium name="The Broad Institute Genomics Platform"/>
            <consortium name="The Broad Institute Genome Sequencing Center for Infectious Disease"/>
            <person name="Wu L."/>
            <person name="Ma J."/>
        </authorList>
    </citation>
    <scope>NUCLEOTIDE SEQUENCE [LARGE SCALE GENOMIC DNA]</scope>
    <source>
        <strain evidence="7">CCUG 36916</strain>
    </source>
</reference>
<feature type="compositionally biased region" description="Basic and acidic residues" evidence="4">
    <location>
        <begin position="8"/>
        <end position="18"/>
    </location>
</feature>